<dbReference type="Proteomes" id="UP001314903">
    <property type="component" value="Unassembled WGS sequence"/>
</dbReference>
<accession>A0ABS4KHV5</accession>
<dbReference type="Gene3D" id="3.30.420.40">
    <property type="match status" value="1"/>
</dbReference>
<organism evidence="1 2">
    <name type="scientific">Acetoanaerobium pronyense</name>
    <dbReference type="NCBI Taxonomy" id="1482736"/>
    <lineage>
        <taxon>Bacteria</taxon>
        <taxon>Bacillati</taxon>
        <taxon>Bacillota</taxon>
        <taxon>Clostridia</taxon>
        <taxon>Peptostreptococcales</taxon>
        <taxon>Filifactoraceae</taxon>
        <taxon>Acetoanaerobium</taxon>
    </lineage>
</organism>
<dbReference type="InterPro" id="IPR043129">
    <property type="entry name" value="ATPase_NBD"/>
</dbReference>
<dbReference type="SUPFAM" id="SSF53067">
    <property type="entry name" value="Actin-like ATPase domain"/>
    <property type="match status" value="1"/>
</dbReference>
<gene>
    <name evidence="1" type="ORF">J2Z35_001167</name>
</gene>
<comment type="caution">
    <text evidence="1">The sequence shown here is derived from an EMBL/GenBank/DDBJ whole genome shotgun (WGS) entry which is preliminary data.</text>
</comment>
<evidence type="ECO:0000313" key="1">
    <source>
        <dbReference type="EMBL" id="MBP2027373.1"/>
    </source>
</evidence>
<proteinExistence type="predicted"/>
<name>A0ABS4KHV5_9FIRM</name>
<evidence type="ECO:0000313" key="2">
    <source>
        <dbReference type="Proteomes" id="UP001314903"/>
    </source>
</evidence>
<protein>
    <submittedName>
        <fullName evidence="1">Uncharacterized protein</fullName>
    </submittedName>
</protein>
<sequence>MESMGKELLPLIEKEARRHTMPGLLDSVDFELSHLSYDAGIIGAYHLIKDALDVD</sequence>
<reference evidence="1 2" key="1">
    <citation type="submission" date="2021-03" db="EMBL/GenBank/DDBJ databases">
        <title>Genomic Encyclopedia of Type Strains, Phase IV (KMG-IV): sequencing the most valuable type-strain genomes for metagenomic binning, comparative biology and taxonomic classification.</title>
        <authorList>
            <person name="Goeker M."/>
        </authorList>
    </citation>
    <scope>NUCLEOTIDE SEQUENCE [LARGE SCALE GENOMIC DNA]</scope>
    <source>
        <strain evidence="1 2">DSM 27512</strain>
    </source>
</reference>
<dbReference type="EMBL" id="JAGGLI010000010">
    <property type="protein sequence ID" value="MBP2027373.1"/>
    <property type="molecule type" value="Genomic_DNA"/>
</dbReference>
<keyword evidence="2" id="KW-1185">Reference proteome</keyword>